<gene>
    <name evidence="1" type="ORF">F6X53_19765</name>
</gene>
<dbReference type="EMBL" id="VZZK01000023">
    <property type="protein sequence ID" value="KAB1077126.1"/>
    <property type="molecule type" value="Genomic_DNA"/>
</dbReference>
<dbReference type="RefSeq" id="WP_151001913.1">
    <property type="nucleotide sequence ID" value="NZ_BPQY01000259.1"/>
</dbReference>
<dbReference type="Proteomes" id="UP000474159">
    <property type="component" value="Unassembled WGS sequence"/>
</dbReference>
<organism evidence="1 2">
    <name type="scientific">Methylobacterium soli</name>
    <dbReference type="NCBI Taxonomy" id="553447"/>
    <lineage>
        <taxon>Bacteria</taxon>
        <taxon>Pseudomonadati</taxon>
        <taxon>Pseudomonadota</taxon>
        <taxon>Alphaproteobacteria</taxon>
        <taxon>Hyphomicrobiales</taxon>
        <taxon>Methylobacteriaceae</taxon>
        <taxon>Methylobacterium</taxon>
    </lineage>
</organism>
<keyword evidence="2" id="KW-1185">Reference proteome</keyword>
<reference evidence="1 2" key="1">
    <citation type="submission" date="2019-09" db="EMBL/GenBank/DDBJ databases">
        <title>YIM 48816 draft genome.</title>
        <authorList>
            <person name="Jiang L."/>
        </authorList>
    </citation>
    <scope>NUCLEOTIDE SEQUENCE [LARGE SCALE GENOMIC DNA]</scope>
    <source>
        <strain evidence="1 2">YIM 48816</strain>
    </source>
</reference>
<name>A0A6L3SY33_9HYPH</name>
<comment type="caution">
    <text evidence="1">The sequence shown here is derived from an EMBL/GenBank/DDBJ whole genome shotgun (WGS) entry which is preliminary data.</text>
</comment>
<dbReference type="AlphaFoldDB" id="A0A6L3SY33"/>
<sequence>MPTALATKVNLQRETASRTQARRGELMGYRSSARGRSVEDLARYGGGLTGRELIEIAKMARHEPAGT</sequence>
<proteinExistence type="predicted"/>
<evidence type="ECO:0000313" key="1">
    <source>
        <dbReference type="EMBL" id="KAB1077126.1"/>
    </source>
</evidence>
<evidence type="ECO:0000313" key="2">
    <source>
        <dbReference type="Proteomes" id="UP000474159"/>
    </source>
</evidence>
<accession>A0A6L3SY33</accession>
<protein>
    <submittedName>
        <fullName evidence="1">Uncharacterized protein</fullName>
    </submittedName>
</protein>